<proteinExistence type="predicted"/>
<reference evidence="8 9" key="1">
    <citation type="submission" date="2018-10" db="EMBL/GenBank/DDBJ databases">
        <title>A high-quality apple genome assembly.</title>
        <authorList>
            <person name="Hu J."/>
        </authorList>
    </citation>
    <scope>NUCLEOTIDE SEQUENCE [LARGE SCALE GENOMIC DNA]</scope>
    <source>
        <strain evidence="9">cv. HFTH1</strain>
        <tissue evidence="8">Young leaf</tissue>
    </source>
</reference>
<evidence type="ECO:0000256" key="1">
    <source>
        <dbReference type="ARBA" id="ARBA00022679"/>
    </source>
</evidence>
<dbReference type="Pfam" id="PF17917">
    <property type="entry name" value="RT_RNaseH"/>
    <property type="match status" value="1"/>
</dbReference>
<dbReference type="GO" id="GO:0016787">
    <property type="term" value="F:hydrolase activity"/>
    <property type="evidence" value="ECO:0007669"/>
    <property type="project" value="UniProtKB-KW"/>
</dbReference>
<sequence length="133" mass="15339">SKYHTLLEVVITYGARQFLDCRNSKTYAESNCVYIRIRSRVLWSKHGHTSRATRTSHIAHEQGDGGNRCFVWSNSARTWTGDYLCASQQLKPQEMNYLTHNLELVATVFILNIWRHCLYMEKCGIIISCPNPG</sequence>
<gene>
    <name evidence="8" type="ORF">DVH24_002148</name>
</gene>
<dbReference type="InterPro" id="IPR041373">
    <property type="entry name" value="RT_RNaseH"/>
</dbReference>
<keyword evidence="1" id="KW-0808">Transferase</keyword>
<evidence type="ECO:0000256" key="3">
    <source>
        <dbReference type="ARBA" id="ARBA00022722"/>
    </source>
</evidence>
<protein>
    <recommendedName>
        <fullName evidence="7">Reverse transcriptase RNase H-like domain-containing protein</fullName>
    </recommendedName>
</protein>
<feature type="non-terminal residue" evidence="8">
    <location>
        <position position="1"/>
    </location>
</feature>
<keyword evidence="2" id="KW-0548">Nucleotidyltransferase</keyword>
<keyword evidence="5" id="KW-0378">Hydrolase</keyword>
<evidence type="ECO:0000256" key="2">
    <source>
        <dbReference type="ARBA" id="ARBA00022695"/>
    </source>
</evidence>
<name>A0A498I5X9_MALDO</name>
<evidence type="ECO:0000259" key="7">
    <source>
        <dbReference type="Pfam" id="PF17917"/>
    </source>
</evidence>
<keyword evidence="6" id="KW-0695">RNA-directed DNA polymerase</keyword>
<evidence type="ECO:0000313" key="8">
    <source>
        <dbReference type="EMBL" id="RXH78630.1"/>
    </source>
</evidence>
<dbReference type="Proteomes" id="UP000290289">
    <property type="component" value="Chromosome 13"/>
</dbReference>
<comment type="caution">
    <text evidence="8">The sequence shown here is derived from an EMBL/GenBank/DDBJ whole genome shotgun (WGS) entry which is preliminary data.</text>
</comment>
<keyword evidence="9" id="KW-1185">Reference proteome</keyword>
<evidence type="ECO:0000256" key="6">
    <source>
        <dbReference type="ARBA" id="ARBA00022918"/>
    </source>
</evidence>
<keyword evidence="4" id="KW-0255">Endonuclease</keyword>
<evidence type="ECO:0000256" key="5">
    <source>
        <dbReference type="ARBA" id="ARBA00022801"/>
    </source>
</evidence>
<evidence type="ECO:0000313" key="9">
    <source>
        <dbReference type="Proteomes" id="UP000290289"/>
    </source>
</evidence>
<dbReference type="AlphaFoldDB" id="A0A498I5X9"/>
<accession>A0A498I5X9</accession>
<dbReference type="EMBL" id="RDQH01000339">
    <property type="protein sequence ID" value="RXH78630.1"/>
    <property type="molecule type" value="Genomic_DNA"/>
</dbReference>
<dbReference type="GO" id="GO:0004519">
    <property type="term" value="F:endonuclease activity"/>
    <property type="evidence" value="ECO:0007669"/>
    <property type="project" value="UniProtKB-KW"/>
</dbReference>
<organism evidence="8 9">
    <name type="scientific">Malus domestica</name>
    <name type="common">Apple</name>
    <name type="synonym">Pyrus malus</name>
    <dbReference type="NCBI Taxonomy" id="3750"/>
    <lineage>
        <taxon>Eukaryota</taxon>
        <taxon>Viridiplantae</taxon>
        <taxon>Streptophyta</taxon>
        <taxon>Embryophyta</taxon>
        <taxon>Tracheophyta</taxon>
        <taxon>Spermatophyta</taxon>
        <taxon>Magnoliopsida</taxon>
        <taxon>eudicotyledons</taxon>
        <taxon>Gunneridae</taxon>
        <taxon>Pentapetalae</taxon>
        <taxon>rosids</taxon>
        <taxon>fabids</taxon>
        <taxon>Rosales</taxon>
        <taxon>Rosaceae</taxon>
        <taxon>Amygdaloideae</taxon>
        <taxon>Maleae</taxon>
        <taxon>Malus</taxon>
    </lineage>
</organism>
<dbReference type="GO" id="GO:0003964">
    <property type="term" value="F:RNA-directed DNA polymerase activity"/>
    <property type="evidence" value="ECO:0007669"/>
    <property type="project" value="UniProtKB-KW"/>
</dbReference>
<keyword evidence="3" id="KW-0540">Nuclease</keyword>
<evidence type="ECO:0000256" key="4">
    <source>
        <dbReference type="ARBA" id="ARBA00022759"/>
    </source>
</evidence>
<feature type="domain" description="Reverse transcriptase RNase H-like" evidence="7">
    <location>
        <begin position="85"/>
        <end position="126"/>
    </location>
</feature>